<dbReference type="InterPro" id="IPR005139">
    <property type="entry name" value="PCRF"/>
</dbReference>
<dbReference type="SUPFAM" id="SSF75620">
    <property type="entry name" value="Release factor"/>
    <property type="match status" value="1"/>
</dbReference>
<organism evidence="4 5">
    <name type="scientific">Populus deltoides</name>
    <name type="common">Eastern poplar</name>
    <name type="synonym">Eastern cottonwood</name>
    <dbReference type="NCBI Taxonomy" id="3696"/>
    <lineage>
        <taxon>Eukaryota</taxon>
        <taxon>Viridiplantae</taxon>
        <taxon>Streptophyta</taxon>
        <taxon>Embryophyta</taxon>
        <taxon>Tracheophyta</taxon>
        <taxon>Spermatophyta</taxon>
        <taxon>Magnoliopsida</taxon>
        <taxon>eudicotyledons</taxon>
        <taxon>Gunneridae</taxon>
        <taxon>Pentapetalae</taxon>
        <taxon>rosids</taxon>
        <taxon>fabids</taxon>
        <taxon>Malpighiales</taxon>
        <taxon>Salicaceae</taxon>
        <taxon>Saliceae</taxon>
        <taxon>Populus</taxon>
    </lineage>
</organism>
<reference evidence="4" key="1">
    <citation type="journal article" date="2021" name="J. Hered.">
        <title>Genome Assembly of Salicaceae Populus deltoides (Eastern Cottonwood) I-69 Based on Nanopore Sequencing and Hi-C Technologies.</title>
        <authorList>
            <person name="Bai S."/>
            <person name="Wu H."/>
            <person name="Zhang J."/>
            <person name="Pan Z."/>
            <person name="Zhao W."/>
            <person name="Li Z."/>
            <person name="Tong C."/>
        </authorList>
    </citation>
    <scope>NUCLEOTIDE SEQUENCE</scope>
    <source>
        <tissue evidence="4">Leaf</tissue>
    </source>
</reference>
<accession>A0A8T2ZI72</accession>
<evidence type="ECO:0000313" key="4">
    <source>
        <dbReference type="EMBL" id="KAH8517147.1"/>
    </source>
</evidence>
<keyword evidence="5" id="KW-1185">Reference proteome</keyword>
<dbReference type="GO" id="GO:0006415">
    <property type="term" value="P:translational termination"/>
    <property type="evidence" value="ECO:0007669"/>
    <property type="project" value="InterPro"/>
</dbReference>
<dbReference type="PANTHER" id="PTHR43804:SF7">
    <property type="entry name" value="LD18447P"/>
    <property type="match status" value="1"/>
</dbReference>
<gene>
    <name evidence="4" type="ORF">H0E87_005189</name>
</gene>
<dbReference type="Gene3D" id="6.10.140.1950">
    <property type="match status" value="1"/>
</dbReference>
<protein>
    <recommendedName>
        <fullName evidence="3">Peptide chain release factor domain-containing protein</fullName>
    </recommendedName>
</protein>
<dbReference type="InterPro" id="IPR050057">
    <property type="entry name" value="Prokaryotic/Mito_RF"/>
</dbReference>
<dbReference type="Gene3D" id="3.30.70.1660">
    <property type="match status" value="1"/>
</dbReference>
<evidence type="ECO:0000259" key="3">
    <source>
        <dbReference type="SMART" id="SM00937"/>
    </source>
</evidence>
<dbReference type="EMBL" id="JACEGQ020000002">
    <property type="protein sequence ID" value="KAH8517147.1"/>
    <property type="molecule type" value="Genomic_DNA"/>
</dbReference>
<dbReference type="Gene3D" id="3.30.160.20">
    <property type="match status" value="1"/>
</dbReference>
<evidence type="ECO:0000313" key="5">
    <source>
        <dbReference type="Proteomes" id="UP000807159"/>
    </source>
</evidence>
<evidence type="ECO:0000256" key="2">
    <source>
        <dbReference type="SAM" id="MobiDB-lite"/>
    </source>
</evidence>
<feature type="region of interest" description="Disordered" evidence="2">
    <location>
        <begin position="236"/>
        <end position="256"/>
    </location>
</feature>
<dbReference type="AlphaFoldDB" id="A0A8T2ZI72"/>
<keyword evidence="1" id="KW-0488">Methylation</keyword>
<name>A0A8T2ZI72_POPDE</name>
<proteinExistence type="predicted"/>
<sequence>MRRIHGGGGGGGLSGVRICSSSSSFNLGGGTDHPFFSNVKLPNLLSPFLAPTLLPEASPTEFSRANKELRKLRGSMDLITYFRTKQKEIDGLRSMMAECPEDKDMLDMANEELIRVMEEEKRLQNLLLKSLLPKDDADERDHILEEASAAISGVDVFGKLKFESGIHRVQRVPVTEKSGCVHMSAVSFAILPQADEMLNSVNDIQKYVIRKILKIHHLRVLYVQLRNEELRIGAYRSGGSGGQHANTTNSAVRNLE</sequence>
<dbReference type="SMART" id="SM00937">
    <property type="entry name" value="PCRF"/>
    <property type="match status" value="1"/>
</dbReference>
<evidence type="ECO:0000256" key="1">
    <source>
        <dbReference type="ARBA" id="ARBA00022481"/>
    </source>
</evidence>
<dbReference type="Pfam" id="PF03462">
    <property type="entry name" value="PCRF"/>
    <property type="match status" value="1"/>
</dbReference>
<comment type="caution">
    <text evidence="4">The sequence shown here is derived from an EMBL/GenBank/DDBJ whole genome shotgun (WGS) entry which is preliminary data.</text>
</comment>
<dbReference type="Proteomes" id="UP000807159">
    <property type="component" value="Chromosome 2"/>
</dbReference>
<feature type="domain" description="Peptide chain release factor" evidence="3">
    <location>
        <begin position="94"/>
        <end position="163"/>
    </location>
</feature>
<dbReference type="InterPro" id="IPR045853">
    <property type="entry name" value="Pep_chain_release_fac_I_sf"/>
</dbReference>
<dbReference type="PANTHER" id="PTHR43804">
    <property type="entry name" value="LD18447P"/>
    <property type="match status" value="1"/>
</dbReference>
<feature type="compositionally biased region" description="Polar residues" evidence="2">
    <location>
        <begin position="243"/>
        <end position="256"/>
    </location>
</feature>